<reference evidence="5" key="1">
    <citation type="journal article" date="2019" name="Int. J. Syst. Evol. Microbiol.">
        <title>The Global Catalogue of Microorganisms (GCM) 10K type strain sequencing project: providing services to taxonomists for standard genome sequencing and annotation.</title>
        <authorList>
            <consortium name="The Broad Institute Genomics Platform"/>
            <consortium name="The Broad Institute Genome Sequencing Center for Infectious Disease"/>
            <person name="Wu L."/>
            <person name="Ma J."/>
        </authorList>
    </citation>
    <scope>NUCLEOTIDE SEQUENCE [LARGE SCALE GENOMIC DNA]</scope>
    <source>
        <strain evidence="5">CGMCC 1.12295</strain>
    </source>
</reference>
<dbReference type="EMBL" id="JBHUEO010000012">
    <property type="protein sequence ID" value="MFD1706303.1"/>
    <property type="molecule type" value="Genomic_DNA"/>
</dbReference>
<feature type="chain" id="PRO_5045772543" evidence="2">
    <location>
        <begin position="23"/>
        <end position="375"/>
    </location>
</feature>
<evidence type="ECO:0000256" key="2">
    <source>
        <dbReference type="SAM" id="SignalP"/>
    </source>
</evidence>
<evidence type="ECO:0000313" key="5">
    <source>
        <dbReference type="Proteomes" id="UP001597301"/>
    </source>
</evidence>
<feature type="region of interest" description="Disordered" evidence="1">
    <location>
        <begin position="354"/>
        <end position="375"/>
    </location>
</feature>
<evidence type="ECO:0000313" key="4">
    <source>
        <dbReference type="EMBL" id="MFD1706303.1"/>
    </source>
</evidence>
<dbReference type="PROSITE" id="PS51257">
    <property type="entry name" value="PROKAR_LIPOPROTEIN"/>
    <property type="match status" value="1"/>
</dbReference>
<dbReference type="SMART" id="SM00909">
    <property type="entry name" value="Germane"/>
    <property type="match status" value="2"/>
</dbReference>
<keyword evidence="2" id="KW-0732">Signal</keyword>
<feature type="domain" description="GerMN" evidence="3">
    <location>
        <begin position="115"/>
        <end position="204"/>
    </location>
</feature>
<name>A0ABW4KJG0_9BACI</name>
<evidence type="ECO:0000259" key="3">
    <source>
        <dbReference type="SMART" id="SM00909"/>
    </source>
</evidence>
<feature type="signal peptide" evidence="2">
    <location>
        <begin position="1"/>
        <end position="22"/>
    </location>
</feature>
<protein>
    <submittedName>
        <fullName evidence="4">GerMN domain-containing protein</fullName>
    </submittedName>
</protein>
<sequence length="375" mass="40187">MCKRAKIAAVAVILAASAFISGCGLFEKEKEKLDPPQDVTYLKEGENLETTTDETAPEEESAEQEAAPEKEGADQETAGEGEEQAGTVMRDLYLIDRNGMVVSQTLPLPASDSAAKQALEYLVADGPVTEMLPNGFRTVLPAGTTVDVDIKDGKAIVDFSEEFATYDGNDEKRILEAVTWTLTQFDSVETVELRMNGHVLEEMPVNGTPISKEGLSRADGINLVDTDTADITNTRPLTVYYLSQAGDDVYYVPVTQRISNNIEDDVEAVVHELAEGPGLTAGLVSGLSGDVSLLEPPTIKDGVVTLNFNESILGSDEQNIITDAALQSLVLSLTEQEGIESVSVQVDGKTELANEKGEPLTAPVTRPEKVNTGSY</sequence>
<dbReference type="RefSeq" id="WP_380772894.1">
    <property type="nucleotide sequence ID" value="NZ_JBHUEO010000012.1"/>
</dbReference>
<feature type="domain" description="GerMN" evidence="3">
    <location>
        <begin position="266"/>
        <end position="355"/>
    </location>
</feature>
<dbReference type="Pfam" id="PF10646">
    <property type="entry name" value="Germane"/>
    <property type="match status" value="2"/>
</dbReference>
<feature type="compositionally biased region" description="Acidic residues" evidence="1">
    <location>
        <begin position="51"/>
        <end position="63"/>
    </location>
</feature>
<organism evidence="4 5">
    <name type="scientific">Siminovitchia sediminis</name>
    <dbReference type="NCBI Taxonomy" id="1274353"/>
    <lineage>
        <taxon>Bacteria</taxon>
        <taxon>Bacillati</taxon>
        <taxon>Bacillota</taxon>
        <taxon>Bacilli</taxon>
        <taxon>Bacillales</taxon>
        <taxon>Bacillaceae</taxon>
        <taxon>Siminovitchia</taxon>
    </lineage>
</organism>
<evidence type="ECO:0000256" key="1">
    <source>
        <dbReference type="SAM" id="MobiDB-lite"/>
    </source>
</evidence>
<dbReference type="InterPro" id="IPR019606">
    <property type="entry name" value="GerMN"/>
</dbReference>
<keyword evidence="5" id="KW-1185">Reference proteome</keyword>
<feature type="compositionally biased region" description="Basic and acidic residues" evidence="1">
    <location>
        <begin position="34"/>
        <end position="46"/>
    </location>
</feature>
<gene>
    <name evidence="4" type="ORF">ACFSCZ_05975</name>
</gene>
<comment type="caution">
    <text evidence="4">The sequence shown here is derived from an EMBL/GenBank/DDBJ whole genome shotgun (WGS) entry which is preliminary data.</text>
</comment>
<feature type="region of interest" description="Disordered" evidence="1">
    <location>
        <begin position="34"/>
        <end position="85"/>
    </location>
</feature>
<proteinExistence type="predicted"/>
<dbReference type="Proteomes" id="UP001597301">
    <property type="component" value="Unassembled WGS sequence"/>
</dbReference>
<accession>A0ABW4KJG0</accession>